<dbReference type="Pfam" id="PF00196">
    <property type="entry name" value="GerE"/>
    <property type="match status" value="1"/>
</dbReference>
<dbReference type="InterPro" id="IPR011006">
    <property type="entry name" value="CheY-like_superfamily"/>
</dbReference>
<dbReference type="PANTHER" id="PTHR43214">
    <property type="entry name" value="TWO-COMPONENT RESPONSE REGULATOR"/>
    <property type="match status" value="1"/>
</dbReference>
<proteinExistence type="predicted"/>
<dbReference type="CDD" id="cd17535">
    <property type="entry name" value="REC_NarL-like"/>
    <property type="match status" value="1"/>
</dbReference>
<dbReference type="InterPro" id="IPR000792">
    <property type="entry name" value="Tscrpt_reg_LuxR_C"/>
</dbReference>
<dbReference type="SMART" id="SM00421">
    <property type="entry name" value="HTH_LUXR"/>
    <property type="match status" value="1"/>
</dbReference>
<dbReference type="Gene3D" id="3.40.50.2300">
    <property type="match status" value="1"/>
</dbReference>
<dbReference type="OrthoDB" id="1727128at2"/>
<dbReference type="GO" id="GO:0000160">
    <property type="term" value="P:phosphorelay signal transduction system"/>
    <property type="evidence" value="ECO:0007669"/>
    <property type="project" value="InterPro"/>
</dbReference>
<dbReference type="InterPro" id="IPR001789">
    <property type="entry name" value="Sig_transdc_resp-reg_receiver"/>
</dbReference>
<protein>
    <submittedName>
        <fullName evidence="6">Two component transcriptional regulator, LuxR family</fullName>
    </submittedName>
</protein>
<accession>A0A1M5LMS5</accession>
<dbReference type="SUPFAM" id="SSF52172">
    <property type="entry name" value="CheY-like"/>
    <property type="match status" value="1"/>
</dbReference>
<dbReference type="EMBL" id="FQWQ01000001">
    <property type="protein sequence ID" value="SHG66266.1"/>
    <property type="molecule type" value="Genomic_DNA"/>
</dbReference>
<dbReference type="Pfam" id="PF00072">
    <property type="entry name" value="Response_reg"/>
    <property type="match status" value="1"/>
</dbReference>
<evidence type="ECO:0000259" key="5">
    <source>
        <dbReference type="PROSITE" id="PS50110"/>
    </source>
</evidence>
<dbReference type="Proteomes" id="UP000184212">
    <property type="component" value="Unassembled WGS sequence"/>
</dbReference>
<evidence type="ECO:0000259" key="4">
    <source>
        <dbReference type="PROSITE" id="PS50043"/>
    </source>
</evidence>
<dbReference type="STRING" id="947013.SAMN04488109_1299"/>
<organism evidence="6 7">
    <name type="scientific">Chryseolinea serpens</name>
    <dbReference type="NCBI Taxonomy" id="947013"/>
    <lineage>
        <taxon>Bacteria</taxon>
        <taxon>Pseudomonadati</taxon>
        <taxon>Bacteroidota</taxon>
        <taxon>Cytophagia</taxon>
        <taxon>Cytophagales</taxon>
        <taxon>Fulvivirgaceae</taxon>
        <taxon>Chryseolinea</taxon>
    </lineage>
</organism>
<sequence length="217" mass="24279">MRHAPYKILLADNQALTSAGMIHLLSDREELEIVGQVAHREELLTLVETHQPNLLITDYNLPGYVTIEDLQDVARSASNPHILVVSSDDSKSSILEVLQLGVTGYLTKECTREEVMMAVQSTSKGEKFFCHKILDIIMEKHFSPEAPTADPSLLTTRETEILSLLASGQSTQQIADTLHLSPHTVHTHRKSIIRKLNIKSPTEFVIYAMDFGLIRPK</sequence>
<dbReference type="RefSeq" id="WP_073132076.1">
    <property type="nucleotide sequence ID" value="NZ_FQWQ01000001.1"/>
</dbReference>
<feature type="domain" description="Response regulatory" evidence="5">
    <location>
        <begin position="7"/>
        <end position="123"/>
    </location>
</feature>
<feature type="modified residue" description="4-aspartylphosphate" evidence="3">
    <location>
        <position position="58"/>
    </location>
</feature>
<evidence type="ECO:0000313" key="6">
    <source>
        <dbReference type="EMBL" id="SHG66266.1"/>
    </source>
</evidence>
<dbReference type="AlphaFoldDB" id="A0A1M5LMS5"/>
<dbReference type="SMART" id="SM00448">
    <property type="entry name" value="REC"/>
    <property type="match status" value="1"/>
</dbReference>
<evidence type="ECO:0000256" key="2">
    <source>
        <dbReference type="ARBA" id="ARBA00023125"/>
    </source>
</evidence>
<feature type="domain" description="HTH luxR-type" evidence="4">
    <location>
        <begin position="147"/>
        <end position="212"/>
    </location>
</feature>
<name>A0A1M5LMS5_9BACT</name>
<evidence type="ECO:0000313" key="7">
    <source>
        <dbReference type="Proteomes" id="UP000184212"/>
    </source>
</evidence>
<dbReference type="GO" id="GO:0006355">
    <property type="term" value="P:regulation of DNA-templated transcription"/>
    <property type="evidence" value="ECO:0007669"/>
    <property type="project" value="InterPro"/>
</dbReference>
<gene>
    <name evidence="6" type="ORF">SAMN04488109_1299</name>
</gene>
<keyword evidence="2" id="KW-0238">DNA-binding</keyword>
<dbReference type="GO" id="GO:0003677">
    <property type="term" value="F:DNA binding"/>
    <property type="evidence" value="ECO:0007669"/>
    <property type="project" value="UniProtKB-KW"/>
</dbReference>
<dbReference type="InterPro" id="IPR016032">
    <property type="entry name" value="Sig_transdc_resp-reg_C-effctor"/>
</dbReference>
<dbReference type="PROSITE" id="PS50110">
    <property type="entry name" value="RESPONSE_REGULATORY"/>
    <property type="match status" value="1"/>
</dbReference>
<keyword evidence="1 3" id="KW-0597">Phosphoprotein</keyword>
<dbReference type="PANTHER" id="PTHR43214:SF17">
    <property type="entry name" value="TRANSCRIPTIONAL REGULATORY PROTEIN RCSB"/>
    <property type="match status" value="1"/>
</dbReference>
<evidence type="ECO:0000256" key="1">
    <source>
        <dbReference type="ARBA" id="ARBA00022553"/>
    </source>
</evidence>
<dbReference type="PROSITE" id="PS00622">
    <property type="entry name" value="HTH_LUXR_1"/>
    <property type="match status" value="1"/>
</dbReference>
<dbReference type="CDD" id="cd06170">
    <property type="entry name" value="LuxR_C_like"/>
    <property type="match status" value="1"/>
</dbReference>
<dbReference type="InterPro" id="IPR039420">
    <property type="entry name" value="WalR-like"/>
</dbReference>
<dbReference type="InterPro" id="IPR058245">
    <property type="entry name" value="NreC/VraR/RcsB-like_REC"/>
</dbReference>
<dbReference type="PROSITE" id="PS50043">
    <property type="entry name" value="HTH_LUXR_2"/>
    <property type="match status" value="1"/>
</dbReference>
<reference evidence="6 7" key="1">
    <citation type="submission" date="2016-11" db="EMBL/GenBank/DDBJ databases">
        <authorList>
            <person name="Jaros S."/>
            <person name="Januszkiewicz K."/>
            <person name="Wedrychowicz H."/>
        </authorList>
    </citation>
    <scope>NUCLEOTIDE SEQUENCE [LARGE SCALE GENOMIC DNA]</scope>
    <source>
        <strain evidence="6 7">DSM 24574</strain>
    </source>
</reference>
<evidence type="ECO:0000256" key="3">
    <source>
        <dbReference type="PROSITE-ProRule" id="PRU00169"/>
    </source>
</evidence>
<dbReference type="PRINTS" id="PR00038">
    <property type="entry name" value="HTHLUXR"/>
</dbReference>
<dbReference type="SUPFAM" id="SSF46894">
    <property type="entry name" value="C-terminal effector domain of the bipartite response regulators"/>
    <property type="match status" value="1"/>
</dbReference>
<keyword evidence="7" id="KW-1185">Reference proteome</keyword>